<comment type="pathway">
    <text evidence="2 13">Glycolipid biosynthesis; lipid IV(A) biosynthesis; lipid IV(A) from (3R)-3-hydroxytetradecanoyl-[acyl-carrier-protein] and UDP-N-acetyl-alpha-D-glucosamine: step 6/6.</text>
</comment>
<keyword evidence="5 13" id="KW-0444">Lipid biosynthesis</keyword>
<comment type="caution">
    <text evidence="15">The sequence shown here is derived from an EMBL/GenBank/DDBJ whole genome shotgun (WGS) entry which is preliminary data.</text>
</comment>
<name>A0ABR7RVP9_9PROT</name>
<sequence>MRAPGFWSGGSGGIAPLLLSPIAALYGAATARRVAKPGWQAPVPVICCGNATAGGAGKTTVALDIGQRLSNRGVAAHFLTRGYGGTLKGPVQVDPDQHDSQAVGDEALLLAGIRPTWVAADRQAGGRAAIEAGARAIVMDDGLQNPGLVKDLSLLVVDGNYGFGNGRIIPAGPLREPVYAAAARCRAAVLIGDDESGAAAQLPPDLPILRARLVPGPEAELLAGQPVFAFCGIANPRKFFNSLQEVGAVVAGRVPYADHYPYDAGDLRELLEEADRLRATPITTAKDYVRIPPAFRSRVKVLTVRLKWEEPLAIESLLDPLAQQVPIPA</sequence>
<keyword evidence="14" id="KW-0812">Transmembrane</keyword>
<gene>
    <name evidence="13" type="primary">lpxK</name>
    <name evidence="15" type="ORF">IBL26_24490</name>
</gene>
<evidence type="ECO:0000256" key="3">
    <source>
        <dbReference type="ARBA" id="ARBA00012071"/>
    </source>
</evidence>
<evidence type="ECO:0000256" key="8">
    <source>
        <dbReference type="ARBA" id="ARBA00022741"/>
    </source>
</evidence>
<evidence type="ECO:0000256" key="7">
    <source>
        <dbReference type="ARBA" id="ARBA00022679"/>
    </source>
</evidence>
<dbReference type="Pfam" id="PF02606">
    <property type="entry name" value="LpxK"/>
    <property type="match status" value="1"/>
</dbReference>
<evidence type="ECO:0000256" key="4">
    <source>
        <dbReference type="ARBA" id="ARBA00016436"/>
    </source>
</evidence>
<evidence type="ECO:0000256" key="10">
    <source>
        <dbReference type="ARBA" id="ARBA00022840"/>
    </source>
</evidence>
<keyword evidence="6 13" id="KW-0441">Lipid A biosynthesis</keyword>
<protein>
    <recommendedName>
        <fullName evidence="4 13">Tetraacyldisaccharide 4'-kinase</fullName>
        <ecNumber evidence="3 13">2.7.1.130</ecNumber>
    </recommendedName>
    <alternativeName>
        <fullName evidence="12 13">Lipid A 4'-kinase</fullName>
    </alternativeName>
</protein>
<keyword evidence="8 13" id="KW-0547">Nucleotide-binding</keyword>
<proteinExistence type="inferred from homology"/>
<dbReference type="PANTHER" id="PTHR42724:SF1">
    <property type="entry name" value="TETRAACYLDISACCHARIDE 4'-KINASE, MITOCHONDRIAL-RELATED"/>
    <property type="match status" value="1"/>
</dbReference>
<dbReference type="EMBL" id="JACTVA010000091">
    <property type="protein sequence ID" value="MBC9210012.1"/>
    <property type="molecule type" value="Genomic_DNA"/>
</dbReference>
<evidence type="ECO:0000313" key="16">
    <source>
        <dbReference type="Proteomes" id="UP000626026"/>
    </source>
</evidence>
<dbReference type="RefSeq" id="WP_187787128.1">
    <property type="nucleotide sequence ID" value="NZ_JACTVA010000091.1"/>
</dbReference>
<feature type="transmembrane region" description="Helical" evidence="14">
    <location>
        <begin position="6"/>
        <end position="29"/>
    </location>
</feature>
<keyword evidence="11 13" id="KW-0443">Lipid metabolism</keyword>
<dbReference type="InterPro" id="IPR003758">
    <property type="entry name" value="LpxK"/>
</dbReference>
<evidence type="ECO:0000256" key="2">
    <source>
        <dbReference type="ARBA" id="ARBA00004870"/>
    </source>
</evidence>
<evidence type="ECO:0000256" key="6">
    <source>
        <dbReference type="ARBA" id="ARBA00022556"/>
    </source>
</evidence>
<dbReference type="GO" id="GO:0009029">
    <property type="term" value="F:lipid-A 4'-kinase activity"/>
    <property type="evidence" value="ECO:0007669"/>
    <property type="project" value="UniProtKB-EC"/>
</dbReference>
<keyword evidence="16" id="KW-1185">Reference proteome</keyword>
<keyword evidence="10 13" id="KW-0067">ATP-binding</keyword>
<dbReference type="Proteomes" id="UP000626026">
    <property type="component" value="Unassembled WGS sequence"/>
</dbReference>
<evidence type="ECO:0000256" key="12">
    <source>
        <dbReference type="ARBA" id="ARBA00029757"/>
    </source>
</evidence>
<reference evidence="15 16" key="1">
    <citation type="journal article" date="2013" name="Int. J. Syst. Evol. Microbiol.">
        <title>Roseomonas aerophila sp. nov., isolated from air.</title>
        <authorList>
            <person name="Kim S.J."/>
            <person name="Weon H.Y."/>
            <person name="Ahn J.H."/>
            <person name="Hong S.B."/>
            <person name="Seok S.J."/>
            <person name="Whang K.S."/>
            <person name="Kwon S.W."/>
        </authorList>
    </citation>
    <scope>NUCLEOTIDE SEQUENCE [LARGE SCALE GENOMIC DNA]</scope>
    <source>
        <strain evidence="15 16">NBRC 108923</strain>
    </source>
</reference>
<comment type="similarity">
    <text evidence="13">Belongs to the LpxK family.</text>
</comment>
<dbReference type="HAMAP" id="MF_00409">
    <property type="entry name" value="LpxK"/>
    <property type="match status" value="1"/>
</dbReference>
<keyword evidence="14" id="KW-0472">Membrane</keyword>
<keyword evidence="14" id="KW-1133">Transmembrane helix</keyword>
<comment type="catalytic activity">
    <reaction evidence="13">
        <text>a lipid A disaccharide + ATP = a lipid IVA + ADP + H(+)</text>
        <dbReference type="Rhea" id="RHEA:67840"/>
        <dbReference type="ChEBI" id="CHEBI:15378"/>
        <dbReference type="ChEBI" id="CHEBI:30616"/>
        <dbReference type="ChEBI" id="CHEBI:176343"/>
        <dbReference type="ChEBI" id="CHEBI:176425"/>
        <dbReference type="ChEBI" id="CHEBI:456216"/>
        <dbReference type="EC" id="2.7.1.130"/>
    </reaction>
</comment>
<evidence type="ECO:0000256" key="1">
    <source>
        <dbReference type="ARBA" id="ARBA00002274"/>
    </source>
</evidence>
<accession>A0ABR7RVP9</accession>
<evidence type="ECO:0000256" key="13">
    <source>
        <dbReference type="HAMAP-Rule" id="MF_00409"/>
    </source>
</evidence>
<feature type="binding site" evidence="13">
    <location>
        <begin position="52"/>
        <end position="59"/>
    </location>
    <ligand>
        <name>ATP</name>
        <dbReference type="ChEBI" id="CHEBI:30616"/>
    </ligand>
</feature>
<dbReference type="EC" id="2.7.1.130" evidence="3 13"/>
<evidence type="ECO:0000313" key="15">
    <source>
        <dbReference type="EMBL" id="MBC9210012.1"/>
    </source>
</evidence>
<evidence type="ECO:0000256" key="14">
    <source>
        <dbReference type="SAM" id="Phobius"/>
    </source>
</evidence>
<organism evidence="15 16">
    <name type="scientific">Teichococcus aerophilus</name>
    <dbReference type="NCBI Taxonomy" id="1224513"/>
    <lineage>
        <taxon>Bacteria</taxon>
        <taxon>Pseudomonadati</taxon>
        <taxon>Pseudomonadota</taxon>
        <taxon>Alphaproteobacteria</taxon>
        <taxon>Acetobacterales</taxon>
        <taxon>Roseomonadaceae</taxon>
        <taxon>Roseomonas</taxon>
    </lineage>
</organism>
<dbReference type="PANTHER" id="PTHR42724">
    <property type="entry name" value="TETRAACYLDISACCHARIDE 4'-KINASE"/>
    <property type="match status" value="1"/>
</dbReference>
<evidence type="ECO:0000256" key="11">
    <source>
        <dbReference type="ARBA" id="ARBA00023098"/>
    </source>
</evidence>
<comment type="function">
    <text evidence="1 13">Transfers the gamma-phosphate of ATP to the 4'-position of a tetraacyldisaccharide 1-phosphate intermediate (termed DS-1-P) to form tetraacyldisaccharide 1,4'-bis-phosphate (lipid IVA).</text>
</comment>
<evidence type="ECO:0000256" key="5">
    <source>
        <dbReference type="ARBA" id="ARBA00022516"/>
    </source>
</evidence>
<keyword evidence="9 13" id="KW-0418">Kinase</keyword>
<dbReference type="NCBIfam" id="TIGR00682">
    <property type="entry name" value="lpxK"/>
    <property type="match status" value="1"/>
</dbReference>
<keyword evidence="7 13" id="KW-0808">Transferase</keyword>
<evidence type="ECO:0000256" key="9">
    <source>
        <dbReference type="ARBA" id="ARBA00022777"/>
    </source>
</evidence>